<dbReference type="EMBL" id="BOOJ01000023">
    <property type="protein sequence ID" value="GIH91963.1"/>
    <property type="molecule type" value="Genomic_DNA"/>
</dbReference>
<keyword evidence="2" id="KW-1185">Reference proteome</keyword>
<comment type="caution">
    <text evidence="1">The sequence shown here is derived from an EMBL/GenBank/DDBJ whole genome shotgun (WGS) entry which is preliminary data.</text>
</comment>
<gene>
    <name evidence="1" type="ORF">Psi01_25930</name>
</gene>
<evidence type="ECO:0000313" key="2">
    <source>
        <dbReference type="Proteomes" id="UP000619788"/>
    </source>
</evidence>
<dbReference type="AlphaFoldDB" id="A0A8J3SLV1"/>
<accession>A0A8J3SLV1</accession>
<proteinExistence type="predicted"/>
<sequence>MDDLLALYAEQAGRPYGMTASEVLAYIVLGDRLHDDARPGECGAVDPRDEARWCREPEGHAGPHSPVASPPGMCGVLLPPYDPYTYCRLPVAHLGSTPCSATPETSEEGRL</sequence>
<reference evidence="1 2" key="1">
    <citation type="submission" date="2021-01" db="EMBL/GenBank/DDBJ databases">
        <title>Whole genome shotgun sequence of Planobispora siamensis NBRC 107568.</title>
        <authorList>
            <person name="Komaki H."/>
            <person name="Tamura T."/>
        </authorList>
    </citation>
    <scope>NUCLEOTIDE SEQUENCE [LARGE SCALE GENOMIC DNA]</scope>
    <source>
        <strain evidence="1 2">NBRC 107568</strain>
    </source>
</reference>
<protein>
    <submittedName>
        <fullName evidence="1">Uncharacterized protein</fullName>
    </submittedName>
</protein>
<organism evidence="1 2">
    <name type="scientific">Planobispora siamensis</name>
    <dbReference type="NCBI Taxonomy" id="936338"/>
    <lineage>
        <taxon>Bacteria</taxon>
        <taxon>Bacillati</taxon>
        <taxon>Actinomycetota</taxon>
        <taxon>Actinomycetes</taxon>
        <taxon>Streptosporangiales</taxon>
        <taxon>Streptosporangiaceae</taxon>
        <taxon>Planobispora</taxon>
    </lineage>
</organism>
<evidence type="ECO:0000313" key="1">
    <source>
        <dbReference type="EMBL" id="GIH91963.1"/>
    </source>
</evidence>
<dbReference type="Proteomes" id="UP000619788">
    <property type="component" value="Unassembled WGS sequence"/>
</dbReference>
<name>A0A8J3SLV1_9ACTN</name>